<gene>
    <name evidence="1" type="ORF">CRG98_018531</name>
</gene>
<protein>
    <submittedName>
        <fullName evidence="1">Uncharacterized protein</fullName>
    </submittedName>
</protein>
<dbReference type="AlphaFoldDB" id="A0A2I0K051"/>
<reference evidence="1 2" key="1">
    <citation type="submission" date="2017-11" db="EMBL/GenBank/DDBJ databases">
        <title>De-novo sequencing of pomegranate (Punica granatum L.) genome.</title>
        <authorList>
            <person name="Akparov Z."/>
            <person name="Amiraslanov A."/>
            <person name="Hajiyeva S."/>
            <person name="Abbasov M."/>
            <person name="Kaur K."/>
            <person name="Hamwieh A."/>
            <person name="Solovyev V."/>
            <person name="Salamov A."/>
            <person name="Braich B."/>
            <person name="Kosarev P."/>
            <person name="Mahmoud A."/>
            <person name="Hajiyev E."/>
            <person name="Babayeva S."/>
            <person name="Izzatullayeva V."/>
            <person name="Mammadov A."/>
            <person name="Mammadov A."/>
            <person name="Sharifova S."/>
            <person name="Ojaghi J."/>
            <person name="Eynullazada K."/>
            <person name="Bayramov B."/>
            <person name="Abdulazimova A."/>
            <person name="Shahmuradov I."/>
        </authorList>
    </citation>
    <scope>NUCLEOTIDE SEQUENCE [LARGE SCALE GENOMIC DNA]</scope>
    <source>
        <strain evidence="2">cv. AG2017</strain>
        <tissue evidence="1">Leaf</tissue>
    </source>
</reference>
<evidence type="ECO:0000313" key="2">
    <source>
        <dbReference type="Proteomes" id="UP000233551"/>
    </source>
</evidence>
<dbReference type="EMBL" id="PGOL01001078">
    <property type="protein sequence ID" value="PKI61086.1"/>
    <property type="molecule type" value="Genomic_DNA"/>
</dbReference>
<sequence>MESISRRSRLVATISYACLITGPGWVISTNGATPCYYPWQASVAHEGENAGGSWSVSSPLPCESALSCVSYPGWH</sequence>
<proteinExistence type="predicted"/>
<dbReference type="Proteomes" id="UP000233551">
    <property type="component" value="Unassembled WGS sequence"/>
</dbReference>
<name>A0A2I0K051_PUNGR</name>
<organism evidence="1 2">
    <name type="scientific">Punica granatum</name>
    <name type="common">Pomegranate</name>
    <dbReference type="NCBI Taxonomy" id="22663"/>
    <lineage>
        <taxon>Eukaryota</taxon>
        <taxon>Viridiplantae</taxon>
        <taxon>Streptophyta</taxon>
        <taxon>Embryophyta</taxon>
        <taxon>Tracheophyta</taxon>
        <taxon>Spermatophyta</taxon>
        <taxon>Magnoliopsida</taxon>
        <taxon>eudicotyledons</taxon>
        <taxon>Gunneridae</taxon>
        <taxon>Pentapetalae</taxon>
        <taxon>rosids</taxon>
        <taxon>malvids</taxon>
        <taxon>Myrtales</taxon>
        <taxon>Lythraceae</taxon>
        <taxon>Punica</taxon>
    </lineage>
</organism>
<evidence type="ECO:0000313" key="1">
    <source>
        <dbReference type="EMBL" id="PKI61086.1"/>
    </source>
</evidence>
<accession>A0A2I0K051</accession>
<keyword evidence="2" id="KW-1185">Reference proteome</keyword>
<comment type="caution">
    <text evidence="1">The sequence shown here is derived from an EMBL/GenBank/DDBJ whole genome shotgun (WGS) entry which is preliminary data.</text>
</comment>